<dbReference type="CDD" id="cd17039">
    <property type="entry name" value="Ubl_ubiquitin_like"/>
    <property type="match status" value="2"/>
</dbReference>
<name>A0A6C0K4V4_9ZZZZ</name>
<evidence type="ECO:0000259" key="2">
    <source>
        <dbReference type="PROSITE" id="PS50053"/>
    </source>
</evidence>
<evidence type="ECO:0000256" key="1">
    <source>
        <dbReference type="SAM" id="MobiDB-lite"/>
    </source>
</evidence>
<dbReference type="InterPro" id="IPR000626">
    <property type="entry name" value="Ubiquitin-like_dom"/>
</dbReference>
<dbReference type="AlphaFoldDB" id="A0A6C0K4V4"/>
<proteinExistence type="predicted"/>
<dbReference type="EMBL" id="MN740789">
    <property type="protein sequence ID" value="QHU11747.1"/>
    <property type="molecule type" value="Genomic_DNA"/>
</dbReference>
<evidence type="ECO:0000313" key="3">
    <source>
        <dbReference type="EMBL" id="QHU11747.1"/>
    </source>
</evidence>
<dbReference type="Pfam" id="PF00240">
    <property type="entry name" value="ubiquitin"/>
    <property type="match status" value="2"/>
</dbReference>
<dbReference type="InterPro" id="IPR050158">
    <property type="entry name" value="Ubiquitin_ubiquitin-like"/>
</dbReference>
<reference evidence="3" key="1">
    <citation type="journal article" date="2020" name="Nature">
        <title>Giant virus diversity and host interactions through global metagenomics.</title>
        <authorList>
            <person name="Schulz F."/>
            <person name="Roux S."/>
            <person name="Paez-Espino D."/>
            <person name="Jungbluth S."/>
            <person name="Walsh D.A."/>
            <person name="Denef V.J."/>
            <person name="McMahon K.D."/>
            <person name="Konstantinidis K.T."/>
            <person name="Eloe-Fadrosh E.A."/>
            <person name="Kyrpides N.C."/>
            <person name="Woyke T."/>
        </authorList>
    </citation>
    <scope>NUCLEOTIDE SEQUENCE</scope>
    <source>
        <strain evidence="3">GVMAG-S-1101169-75</strain>
    </source>
</reference>
<feature type="region of interest" description="Disordered" evidence="1">
    <location>
        <begin position="108"/>
        <end position="130"/>
    </location>
</feature>
<feature type="domain" description="Ubiquitin-like" evidence="2">
    <location>
        <begin position="17"/>
        <end position="92"/>
    </location>
</feature>
<dbReference type="PRINTS" id="PR00348">
    <property type="entry name" value="UBIQUITIN"/>
</dbReference>
<dbReference type="Gene3D" id="3.10.20.90">
    <property type="entry name" value="Phosphatidylinositol 3-kinase Catalytic Subunit, Chain A, domain 1"/>
    <property type="match status" value="2"/>
</dbReference>
<dbReference type="InterPro" id="IPR019956">
    <property type="entry name" value="Ubiquitin_dom"/>
</dbReference>
<accession>A0A6C0K4V4</accession>
<dbReference type="PROSITE" id="PS50053">
    <property type="entry name" value="UBIQUITIN_2"/>
    <property type="match status" value="2"/>
</dbReference>
<dbReference type="PANTHER" id="PTHR10666">
    <property type="entry name" value="UBIQUITIN"/>
    <property type="match status" value="1"/>
</dbReference>
<organism evidence="3">
    <name type="scientific">viral metagenome</name>
    <dbReference type="NCBI Taxonomy" id="1070528"/>
    <lineage>
        <taxon>unclassified sequences</taxon>
        <taxon>metagenomes</taxon>
        <taxon>organismal metagenomes</taxon>
    </lineage>
</organism>
<dbReference type="SMART" id="SM00213">
    <property type="entry name" value="UBQ"/>
    <property type="match status" value="2"/>
</dbReference>
<dbReference type="InterPro" id="IPR029071">
    <property type="entry name" value="Ubiquitin-like_domsf"/>
</dbReference>
<dbReference type="SUPFAM" id="SSF54236">
    <property type="entry name" value="Ubiquitin-like"/>
    <property type="match status" value="2"/>
</dbReference>
<sequence length="216" mass="25414">MRQWMVAQVAGQQSPTIMIQIRFYDHEGKTVRKYPLQVKPSDTVKQTKLLIEQLSQLSIENAQLIENGSGKNMRDSKQLQDYNIVNGSIIHINFFKCRPLEAVREDQRREAQREARQEAQRARREAQREAQRAIQDPIRINIKYIKYNNQIIQTIPLDVKPSHTVMDIKLMLQEITGVFAVSQDIYFAGRRLDDEKTLQHYNIRNNSSIFMTIRMR</sequence>
<protein>
    <recommendedName>
        <fullName evidence="2">Ubiquitin-like domain-containing protein</fullName>
    </recommendedName>
</protein>
<feature type="domain" description="Ubiquitin-like" evidence="2">
    <location>
        <begin position="138"/>
        <end position="216"/>
    </location>
</feature>